<proteinExistence type="predicted"/>
<keyword evidence="2" id="KW-1185">Reference proteome</keyword>
<organism evidence="1 2">
    <name type="scientific">Mytilus edulis</name>
    <name type="common">Blue mussel</name>
    <dbReference type="NCBI Taxonomy" id="6550"/>
    <lineage>
        <taxon>Eukaryota</taxon>
        <taxon>Metazoa</taxon>
        <taxon>Spiralia</taxon>
        <taxon>Lophotrochozoa</taxon>
        <taxon>Mollusca</taxon>
        <taxon>Bivalvia</taxon>
        <taxon>Autobranchia</taxon>
        <taxon>Pteriomorphia</taxon>
        <taxon>Mytilida</taxon>
        <taxon>Mytiloidea</taxon>
        <taxon>Mytilidae</taxon>
        <taxon>Mytilinae</taxon>
        <taxon>Mytilus</taxon>
    </lineage>
</organism>
<gene>
    <name evidence="1" type="ORF">MEDL_5054</name>
</gene>
<protein>
    <submittedName>
        <fullName evidence="1">Uncharacterized protein</fullName>
    </submittedName>
</protein>
<dbReference type="Proteomes" id="UP000683360">
    <property type="component" value="Unassembled WGS sequence"/>
</dbReference>
<sequence length="173" mass="20025">MAAATAEVALNVIANGPAVLEKLNSATAAIKSGLHNVKVSRSEADKLERELQGELFDKWDEKCINDNIRKKMEGVLFVNDTWEYKILEYKFNTGKDSGAKYGLIAFGKSPDQKYYDCMYVLYNMDFRVAKKTEFVEKKHRFLWGLFSWTTTDKKYREKIWIKKTLRPFKISSA</sequence>
<comment type="caution">
    <text evidence="1">The sequence shown here is derived from an EMBL/GenBank/DDBJ whole genome shotgun (WGS) entry which is preliminary data.</text>
</comment>
<evidence type="ECO:0000313" key="2">
    <source>
        <dbReference type="Proteomes" id="UP000683360"/>
    </source>
</evidence>
<accession>A0A8S3Q612</accession>
<dbReference type="OrthoDB" id="5951315at2759"/>
<reference evidence="1" key="1">
    <citation type="submission" date="2021-03" db="EMBL/GenBank/DDBJ databases">
        <authorList>
            <person name="Bekaert M."/>
        </authorList>
    </citation>
    <scope>NUCLEOTIDE SEQUENCE</scope>
</reference>
<name>A0A8S3Q612_MYTED</name>
<evidence type="ECO:0000313" key="1">
    <source>
        <dbReference type="EMBL" id="CAG2189708.1"/>
    </source>
</evidence>
<dbReference type="AlphaFoldDB" id="A0A8S3Q612"/>
<dbReference type="EMBL" id="CAJPWZ010000301">
    <property type="protein sequence ID" value="CAG2189708.1"/>
    <property type="molecule type" value="Genomic_DNA"/>
</dbReference>